<comment type="caution">
    <text evidence="1">The sequence shown here is derived from an EMBL/GenBank/DDBJ whole genome shotgun (WGS) entry which is preliminary data.</text>
</comment>
<gene>
    <name evidence="1" type="ORF">MENT_LOCUS21033</name>
</gene>
<protein>
    <submittedName>
        <fullName evidence="1">Uncharacterized protein</fullName>
    </submittedName>
</protein>
<organism evidence="1 2">
    <name type="scientific">Meloidogyne enterolobii</name>
    <name type="common">Root-knot nematode worm</name>
    <name type="synonym">Meloidogyne mayaguensis</name>
    <dbReference type="NCBI Taxonomy" id="390850"/>
    <lineage>
        <taxon>Eukaryota</taxon>
        <taxon>Metazoa</taxon>
        <taxon>Ecdysozoa</taxon>
        <taxon>Nematoda</taxon>
        <taxon>Chromadorea</taxon>
        <taxon>Rhabditida</taxon>
        <taxon>Tylenchina</taxon>
        <taxon>Tylenchomorpha</taxon>
        <taxon>Tylenchoidea</taxon>
        <taxon>Meloidogynidae</taxon>
        <taxon>Meloidogyninae</taxon>
        <taxon>Meloidogyne</taxon>
    </lineage>
</organism>
<dbReference type="AlphaFoldDB" id="A0A6V7V3W8"/>
<evidence type="ECO:0000313" key="2">
    <source>
        <dbReference type="Proteomes" id="UP000580250"/>
    </source>
</evidence>
<evidence type="ECO:0000313" key="1">
    <source>
        <dbReference type="EMBL" id="CAD2169682.1"/>
    </source>
</evidence>
<sequence length="71" mass="8470">MHPCYIRRFHAVEKFIGWEMELNHQGMSQARSTTDCATINPMMGYLFSFMFFLQVRTQQIVPKIVSYMRFA</sequence>
<dbReference type="EMBL" id="CAJEWN010000156">
    <property type="protein sequence ID" value="CAD2169682.1"/>
    <property type="molecule type" value="Genomic_DNA"/>
</dbReference>
<dbReference type="Proteomes" id="UP000580250">
    <property type="component" value="Unassembled WGS sequence"/>
</dbReference>
<name>A0A6V7V3W8_MELEN</name>
<reference evidence="1 2" key="1">
    <citation type="submission" date="2020-08" db="EMBL/GenBank/DDBJ databases">
        <authorList>
            <person name="Koutsovoulos G."/>
            <person name="Danchin GJ E."/>
        </authorList>
    </citation>
    <scope>NUCLEOTIDE SEQUENCE [LARGE SCALE GENOMIC DNA]</scope>
</reference>
<proteinExistence type="predicted"/>
<accession>A0A6V7V3W8</accession>